<protein>
    <submittedName>
        <fullName evidence="1">Uncharacterized protein</fullName>
    </submittedName>
</protein>
<gene>
    <name evidence="1" type="ORF">LTS18_007912</name>
</gene>
<proteinExistence type="predicted"/>
<reference evidence="1" key="1">
    <citation type="submission" date="2024-09" db="EMBL/GenBank/DDBJ databases">
        <title>Black Yeasts Isolated from many extreme environments.</title>
        <authorList>
            <person name="Coleine C."/>
            <person name="Stajich J.E."/>
            <person name="Selbmann L."/>
        </authorList>
    </citation>
    <scope>NUCLEOTIDE SEQUENCE</scope>
    <source>
        <strain evidence="1">CCFEE 5737</strain>
    </source>
</reference>
<evidence type="ECO:0000313" key="2">
    <source>
        <dbReference type="Proteomes" id="UP001186974"/>
    </source>
</evidence>
<organism evidence="1 2">
    <name type="scientific">Coniosporium uncinatum</name>
    <dbReference type="NCBI Taxonomy" id="93489"/>
    <lineage>
        <taxon>Eukaryota</taxon>
        <taxon>Fungi</taxon>
        <taxon>Dikarya</taxon>
        <taxon>Ascomycota</taxon>
        <taxon>Pezizomycotina</taxon>
        <taxon>Dothideomycetes</taxon>
        <taxon>Dothideomycetes incertae sedis</taxon>
        <taxon>Coniosporium</taxon>
    </lineage>
</organism>
<feature type="non-terminal residue" evidence="1">
    <location>
        <position position="510"/>
    </location>
</feature>
<keyword evidence="2" id="KW-1185">Reference proteome</keyword>
<sequence length="510" mass="57848">MADSEQAIPERPKEEEEKGPSKNALKKAQKEKEKAEKKRLAQEKEAAQKAQSEGEDVSKEDYGETPMIGSAEYKKPISKDQRKTLAEVSDIADNEEVALRCVVRNARSQSAKLAFLELRDGMHSIQAVVAASEKLSRQMVKFASGINPESLVDVEALVQSPRDPVKSTTISNKELHIKKIYVVSKSESPLPIQIEDAERALPDDEKKVEEQTDAESGRPLLGLNTRLDNRVLDLRASLNHAIVEIKGGVCRLFSEYMWQNQFQQIWTPKILGSPSEGGGNVFELKYFNMAAYLAQSPQLYKQMMVSSRFKRVFEIAPVFRAENSNTARHLTEFMGLDLEMEFVDDYQEVTKFLKALVLHIFEGLRKDYSKQTELVRNVYKVEEFKIPKEVADVPHYTFAEGIEMLREDGDKEASELEDLSTPQEKRLGKLILDKTGSDFFVLDKFPLGVRPFYTMPAPEDSKLSNSYDFFMRGQEICSGAQRVHNAEFLKQRMKGMDPPLDPEGPGFKPY</sequence>
<dbReference type="EMBL" id="JAWDJW010002010">
    <property type="protein sequence ID" value="KAK3078308.1"/>
    <property type="molecule type" value="Genomic_DNA"/>
</dbReference>
<comment type="caution">
    <text evidence="1">The sequence shown here is derived from an EMBL/GenBank/DDBJ whole genome shotgun (WGS) entry which is preliminary data.</text>
</comment>
<evidence type="ECO:0000313" key="1">
    <source>
        <dbReference type="EMBL" id="KAK3078308.1"/>
    </source>
</evidence>
<accession>A0ACC3DNU6</accession>
<name>A0ACC3DNU6_9PEZI</name>
<dbReference type="Proteomes" id="UP001186974">
    <property type="component" value="Unassembled WGS sequence"/>
</dbReference>